<evidence type="ECO:0008006" key="4">
    <source>
        <dbReference type="Google" id="ProtNLM"/>
    </source>
</evidence>
<gene>
    <name evidence="2" type="ORF">NIES592_10885</name>
</gene>
<dbReference type="Proteomes" id="UP000186391">
    <property type="component" value="Unassembled WGS sequence"/>
</dbReference>
<feature type="chain" id="PRO_5016454142" description="Porin" evidence="1">
    <location>
        <begin position="26"/>
        <end position="102"/>
    </location>
</feature>
<dbReference type="OrthoDB" id="516131at2"/>
<accession>A0A1U7H0Z4</accession>
<proteinExistence type="predicted"/>
<evidence type="ECO:0000313" key="2">
    <source>
        <dbReference type="EMBL" id="OKH14538.1"/>
    </source>
</evidence>
<keyword evidence="1" id="KW-0732">Signal</keyword>
<keyword evidence="3" id="KW-1185">Reference proteome</keyword>
<sequence>MKRRISFIIGFALSFLMIFSPVAMADEVQGQTSVTTSELSKSEVVKVTATEKKEVDASVAQPKASNLLDKGKLNPIKLKPFCNVTCPGGAPGYMSGEYCLPC</sequence>
<comment type="caution">
    <text evidence="2">The sequence shown here is derived from an EMBL/GenBank/DDBJ whole genome shotgun (WGS) entry which is preliminary data.</text>
</comment>
<evidence type="ECO:0000256" key="1">
    <source>
        <dbReference type="SAM" id="SignalP"/>
    </source>
</evidence>
<protein>
    <recommendedName>
        <fullName evidence="4">Porin</fullName>
    </recommendedName>
</protein>
<dbReference type="AlphaFoldDB" id="A0A1U7H0Z4"/>
<reference evidence="2 3" key="1">
    <citation type="submission" date="2016-11" db="EMBL/GenBank/DDBJ databases">
        <title>Draft Genome Sequences of Nine Cyanobacterial Strains from Diverse Habitats.</title>
        <authorList>
            <person name="Zhu T."/>
            <person name="Hou S."/>
            <person name="Lu X."/>
            <person name="Hess W.R."/>
        </authorList>
    </citation>
    <scope>NUCLEOTIDE SEQUENCE [LARGE SCALE GENOMIC DNA]</scope>
    <source>
        <strain evidence="2 3">NIES-592</strain>
    </source>
</reference>
<dbReference type="EMBL" id="MRCA01000004">
    <property type="protein sequence ID" value="OKH14538.1"/>
    <property type="molecule type" value="Genomic_DNA"/>
</dbReference>
<feature type="signal peptide" evidence="1">
    <location>
        <begin position="1"/>
        <end position="25"/>
    </location>
</feature>
<evidence type="ECO:0000313" key="3">
    <source>
        <dbReference type="Proteomes" id="UP000186391"/>
    </source>
</evidence>
<organism evidence="2 3">
    <name type="scientific">Fischerella major NIES-592</name>
    <dbReference type="NCBI Taxonomy" id="210994"/>
    <lineage>
        <taxon>Bacteria</taxon>
        <taxon>Bacillati</taxon>
        <taxon>Cyanobacteriota</taxon>
        <taxon>Cyanophyceae</taxon>
        <taxon>Nostocales</taxon>
        <taxon>Hapalosiphonaceae</taxon>
        <taxon>Fischerella</taxon>
    </lineage>
</organism>
<dbReference type="RefSeq" id="WP_062248051.1">
    <property type="nucleotide sequence ID" value="NZ_MRCA01000004.1"/>
</dbReference>
<name>A0A1U7H0Z4_9CYAN</name>